<dbReference type="InterPro" id="IPR036388">
    <property type="entry name" value="WH-like_DNA-bd_sf"/>
</dbReference>
<dbReference type="InterPro" id="IPR016032">
    <property type="entry name" value="Sig_transdc_resp-reg_C-effctor"/>
</dbReference>
<dbReference type="AlphaFoldDB" id="A0A9X1YKD6"/>
<gene>
    <name evidence="2" type="ORF">LPC04_16520</name>
</gene>
<evidence type="ECO:0000313" key="3">
    <source>
        <dbReference type="Proteomes" id="UP001139353"/>
    </source>
</evidence>
<dbReference type="PRINTS" id="PR00038">
    <property type="entry name" value="HTHLUXR"/>
</dbReference>
<protein>
    <submittedName>
        <fullName evidence="2">LuxR C-terminal-related transcriptional regulator</fullName>
    </submittedName>
</protein>
<accession>A0A9X1YKD6</accession>
<evidence type="ECO:0000313" key="2">
    <source>
        <dbReference type="EMBL" id="MCK9687312.1"/>
    </source>
</evidence>
<dbReference type="Pfam" id="PF00196">
    <property type="entry name" value="GerE"/>
    <property type="match status" value="1"/>
</dbReference>
<dbReference type="Gene3D" id="1.10.10.10">
    <property type="entry name" value="Winged helix-like DNA-binding domain superfamily/Winged helix DNA-binding domain"/>
    <property type="match status" value="1"/>
</dbReference>
<proteinExistence type="predicted"/>
<organism evidence="2 3">
    <name type="scientific">Scleromatobacter humisilvae</name>
    <dbReference type="NCBI Taxonomy" id="2897159"/>
    <lineage>
        <taxon>Bacteria</taxon>
        <taxon>Pseudomonadati</taxon>
        <taxon>Pseudomonadota</taxon>
        <taxon>Betaproteobacteria</taxon>
        <taxon>Burkholderiales</taxon>
        <taxon>Sphaerotilaceae</taxon>
        <taxon>Scleromatobacter</taxon>
    </lineage>
</organism>
<dbReference type="EMBL" id="JAJLJH010000004">
    <property type="protein sequence ID" value="MCK9687312.1"/>
    <property type="molecule type" value="Genomic_DNA"/>
</dbReference>
<reference evidence="2" key="1">
    <citation type="submission" date="2021-11" db="EMBL/GenBank/DDBJ databases">
        <title>BS-T2-15 a new species belonging to the Comamonadaceae family isolated from the soil of a French oak forest.</title>
        <authorList>
            <person name="Mieszkin S."/>
            <person name="Alain K."/>
        </authorList>
    </citation>
    <scope>NUCLEOTIDE SEQUENCE</scope>
    <source>
        <strain evidence="2">BS-T2-15</strain>
    </source>
</reference>
<dbReference type="RefSeq" id="WP_275683352.1">
    <property type="nucleotide sequence ID" value="NZ_JAJLJH010000004.1"/>
</dbReference>
<dbReference type="InterPro" id="IPR000792">
    <property type="entry name" value="Tscrpt_reg_LuxR_C"/>
</dbReference>
<keyword evidence="3" id="KW-1185">Reference proteome</keyword>
<comment type="caution">
    <text evidence="2">The sequence shown here is derived from an EMBL/GenBank/DDBJ whole genome shotgun (WGS) entry which is preliminary data.</text>
</comment>
<evidence type="ECO:0000259" key="1">
    <source>
        <dbReference type="SMART" id="SM00421"/>
    </source>
</evidence>
<dbReference type="SUPFAM" id="SSF46894">
    <property type="entry name" value="C-terminal effector domain of the bipartite response regulators"/>
    <property type="match status" value="1"/>
</dbReference>
<dbReference type="SMART" id="SM00421">
    <property type="entry name" value="HTH_LUXR"/>
    <property type="match status" value="1"/>
</dbReference>
<dbReference type="GO" id="GO:0003677">
    <property type="term" value="F:DNA binding"/>
    <property type="evidence" value="ECO:0007669"/>
    <property type="project" value="InterPro"/>
</dbReference>
<feature type="domain" description="HTH luxR-type" evidence="1">
    <location>
        <begin position="189"/>
        <end position="245"/>
    </location>
</feature>
<dbReference type="GO" id="GO:0006355">
    <property type="term" value="P:regulation of DNA-templated transcription"/>
    <property type="evidence" value="ECO:0007669"/>
    <property type="project" value="InterPro"/>
</dbReference>
<sequence length="264" mass="29233">MSEIPDEFEQLENAIPLTAEESSAAEKLLEKLREHIQFDAYVLGLGQRNLDGSIEAVRCECVGLPQDFVTCYKAVSHDDVAAQLFSCNATSVLAINVATTYPGKGERSIGSRVGKFLADFGVTHLLLSGIDSRFGLAWLTLYRLNGPTATPFTPLEAETASYLARAGLFEWQLQVGEPVRGVDGKRYELLRLTPAQLNVALRLARGYKHLEVADELDISERTVQDHAKTIYEEFENNRAVAERLLGPLPALIRDELQEARRASN</sequence>
<name>A0A9X1YKD6_9BURK</name>
<dbReference type="Proteomes" id="UP001139353">
    <property type="component" value="Unassembled WGS sequence"/>
</dbReference>